<dbReference type="HOGENOM" id="CLU_975689_0_0_10"/>
<reference evidence="2" key="1">
    <citation type="journal article" date="2013" name="Lancet">
        <title>First case of E anophelis outbreak in an intensive-care unit.</title>
        <authorList>
            <person name="Teo J."/>
            <person name="Tan S.Y."/>
            <person name="Tay M."/>
            <person name="Ding Y."/>
            <person name="Kjelleberg S."/>
            <person name="Givskov M."/>
            <person name="Lin R.T."/>
            <person name="Yang L."/>
        </authorList>
    </citation>
    <scope>NUCLEOTIDE SEQUENCE [LARGE SCALE GENOMIC DNA]</scope>
    <source>
        <strain evidence="2">NUHP1</strain>
    </source>
</reference>
<feature type="transmembrane region" description="Helical" evidence="1">
    <location>
        <begin position="201"/>
        <end position="222"/>
    </location>
</feature>
<dbReference type="eggNOG" id="ENOG5032ZFN">
    <property type="taxonomic scope" value="Bacteria"/>
</dbReference>
<dbReference type="KEGG" id="eao:BD94_2037"/>
<keyword evidence="1" id="KW-0472">Membrane</keyword>
<sequence>MVFYYQEKAVKGFSLQLEVIELSWWFYLVTGLVSIGLAHNFLRKSQKEVTRLNYFFSLSYASTVSYIVILFTVILTGAVVKQISHEFSLPKYSAKVIDSSYRVGVREKNLGVSEYRPLVGFADKNNRIINIPLNMASEERFSEGSYVKVGYKEGMNYAYAFNPKRYIIYFGEMVFLAVFYSGLLFILGYGLRNQYLKDKAALFATIIFGYLIIPGMMIFMALLMTKALLGKLAGSSDLSWGGFLVCLFFVIILVFSIYGYFMFIFKSTPADLSGKVKGKKKPAKS</sequence>
<proteinExistence type="predicted"/>
<evidence type="ECO:0000256" key="1">
    <source>
        <dbReference type="SAM" id="Phobius"/>
    </source>
</evidence>
<feature type="transmembrane region" description="Helical" evidence="1">
    <location>
        <begin position="24"/>
        <end position="42"/>
    </location>
</feature>
<feature type="transmembrane region" description="Helical" evidence="1">
    <location>
        <begin position="166"/>
        <end position="189"/>
    </location>
</feature>
<reference evidence="2" key="2">
    <citation type="journal article" date="2015" name="Genome Biol. Evol.">
        <title>Complete Genome Sequence and Transcriptomic Analysis of the Novel Pathogen Elizabethkingia anophelis in Response to Oxidative Stress.</title>
        <authorList>
            <person name="Li Y."/>
            <person name="Liu Y."/>
            <person name="Chew S.C."/>
            <person name="Tay M."/>
            <person name="Salido M.M."/>
            <person name="Teo J."/>
            <person name="Lauro F.M."/>
            <person name="Givskov M."/>
            <person name="Yang L."/>
        </authorList>
    </citation>
    <scope>NUCLEOTIDE SEQUENCE</scope>
    <source>
        <strain evidence="2">NUHP1</strain>
    </source>
</reference>
<gene>
    <name evidence="2" type="ORF">BD94_2037</name>
</gene>
<feature type="transmembrane region" description="Helical" evidence="1">
    <location>
        <begin position="242"/>
        <end position="265"/>
    </location>
</feature>
<dbReference type="AlphaFoldDB" id="A0A077EE78"/>
<keyword evidence="1" id="KW-0812">Transmembrane</keyword>
<organism evidence="2 3">
    <name type="scientific">Elizabethkingia anophelis NUHP1</name>
    <dbReference type="NCBI Taxonomy" id="1338011"/>
    <lineage>
        <taxon>Bacteria</taxon>
        <taxon>Pseudomonadati</taxon>
        <taxon>Bacteroidota</taxon>
        <taxon>Flavobacteriia</taxon>
        <taxon>Flavobacteriales</taxon>
        <taxon>Weeksellaceae</taxon>
        <taxon>Elizabethkingia</taxon>
    </lineage>
</organism>
<keyword evidence="1" id="KW-1133">Transmembrane helix</keyword>
<feature type="transmembrane region" description="Helical" evidence="1">
    <location>
        <begin position="54"/>
        <end position="80"/>
    </location>
</feature>
<evidence type="ECO:0000313" key="2">
    <source>
        <dbReference type="EMBL" id="AIL45812.1"/>
    </source>
</evidence>
<dbReference type="EMBL" id="CP007547">
    <property type="protein sequence ID" value="AIL45812.1"/>
    <property type="molecule type" value="Genomic_DNA"/>
</dbReference>
<name>A0A077EE78_9FLAO</name>
<dbReference type="STRING" id="1338011.BD94_2037"/>
<accession>A0A077EE78</accession>
<protein>
    <submittedName>
        <fullName evidence="2">Uncharacterized protein</fullName>
    </submittedName>
</protein>
<dbReference type="Proteomes" id="UP000028933">
    <property type="component" value="Chromosome"/>
</dbReference>
<evidence type="ECO:0000313" key="3">
    <source>
        <dbReference type="Proteomes" id="UP000028933"/>
    </source>
</evidence>
<dbReference type="RefSeq" id="WP_024564346.1">
    <property type="nucleotide sequence ID" value="NZ_CP007547.1"/>
</dbReference>